<evidence type="ECO:0000313" key="3">
    <source>
        <dbReference type="Proteomes" id="UP000827721"/>
    </source>
</evidence>
<dbReference type="PANTHER" id="PTHR47481:SF21">
    <property type="entry name" value="BASIC-LEUCINE ZIPPER TRANSCRIPTION FACTOR Q-RELATED"/>
    <property type="match status" value="1"/>
</dbReference>
<protein>
    <submittedName>
        <fullName evidence="2">Uncharacterized protein</fullName>
    </submittedName>
</protein>
<dbReference type="EMBL" id="JAFEMO010000011">
    <property type="protein sequence ID" value="KAH7557731.1"/>
    <property type="molecule type" value="Genomic_DNA"/>
</dbReference>
<evidence type="ECO:0000256" key="1">
    <source>
        <dbReference type="SAM" id="MobiDB-lite"/>
    </source>
</evidence>
<comment type="caution">
    <text evidence="2">The sequence shown here is derived from an EMBL/GenBank/DDBJ whole genome shotgun (WGS) entry which is preliminary data.</text>
</comment>
<dbReference type="PANTHER" id="PTHR47481">
    <property type="match status" value="1"/>
</dbReference>
<feature type="compositionally biased region" description="Polar residues" evidence="1">
    <location>
        <begin position="149"/>
        <end position="158"/>
    </location>
</feature>
<keyword evidence="3" id="KW-1185">Reference proteome</keyword>
<feature type="region of interest" description="Disordered" evidence="1">
    <location>
        <begin position="149"/>
        <end position="178"/>
    </location>
</feature>
<accession>A0ABQ8HGJ6</accession>
<name>A0ABQ8HGJ6_9ROSI</name>
<gene>
    <name evidence="2" type="ORF">JRO89_XS11G0209900</name>
</gene>
<organism evidence="2 3">
    <name type="scientific">Xanthoceras sorbifolium</name>
    <dbReference type="NCBI Taxonomy" id="99658"/>
    <lineage>
        <taxon>Eukaryota</taxon>
        <taxon>Viridiplantae</taxon>
        <taxon>Streptophyta</taxon>
        <taxon>Embryophyta</taxon>
        <taxon>Tracheophyta</taxon>
        <taxon>Spermatophyta</taxon>
        <taxon>Magnoliopsida</taxon>
        <taxon>eudicotyledons</taxon>
        <taxon>Gunneridae</taxon>
        <taxon>Pentapetalae</taxon>
        <taxon>rosids</taxon>
        <taxon>malvids</taxon>
        <taxon>Sapindales</taxon>
        <taxon>Sapindaceae</taxon>
        <taxon>Xanthoceroideae</taxon>
        <taxon>Xanthoceras</taxon>
    </lineage>
</organism>
<sequence length="178" mass="20200">MGTPGCSHQVSHDGLSYAIPLFHQRKHQLLLGHLLVAPMPTDHAPDCLGLQESLRKFTKETKSISEYMMTMKSMVDDLALIGHPLSDDDIVVHVLTGLGPEYKELNAAIRARDTPISFEELYDKLADHEIFLKREESKKESSHFTAQFNQHFNSNKPKGNSNNRRGQNQNFNNSTNNW</sequence>
<proteinExistence type="predicted"/>
<dbReference type="Pfam" id="PF14223">
    <property type="entry name" value="Retrotran_gag_2"/>
    <property type="match status" value="1"/>
</dbReference>
<reference evidence="2 3" key="1">
    <citation type="submission" date="2021-02" db="EMBL/GenBank/DDBJ databases">
        <title>Plant Genome Project.</title>
        <authorList>
            <person name="Zhang R.-G."/>
        </authorList>
    </citation>
    <scope>NUCLEOTIDE SEQUENCE [LARGE SCALE GENOMIC DNA]</scope>
    <source>
        <tissue evidence="2">Leaves</tissue>
    </source>
</reference>
<feature type="compositionally biased region" description="Low complexity" evidence="1">
    <location>
        <begin position="159"/>
        <end position="178"/>
    </location>
</feature>
<dbReference type="Proteomes" id="UP000827721">
    <property type="component" value="Unassembled WGS sequence"/>
</dbReference>
<evidence type="ECO:0000313" key="2">
    <source>
        <dbReference type="EMBL" id="KAH7557731.1"/>
    </source>
</evidence>